<dbReference type="EC" id="5.6.2.2" evidence="13"/>
<proteinExistence type="inferred from homology"/>
<feature type="domain" description="Topo IIA-type catalytic" evidence="15">
    <location>
        <begin position="671"/>
        <end position="1111"/>
    </location>
</feature>
<dbReference type="PRINTS" id="PR01158">
    <property type="entry name" value="TOPISMRASEII"/>
</dbReference>
<dbReference type="SUPFAM" id="SSF54211">
    <property type="entry name" value="Ribosomal protein S5 domain 2-like"/>
    <property type="match status" value="1"/>
</dbReference>
<dbReference type="Gene3D" id="3.90.199.10">
    <property type="entry name" value="Topoisomerase II, domain 5"/>
    <property type="match status" value="1"/>
</dbReference>
<evidence type="ECO:0000256" key="8">
    <source>
        <dbReference type="ARBA" id="ARBA00022842"/>
    </source>
</evidence>
<dbReference type="Gene3D" id="1.10.268.10">
    <property type="entry name" value="Topoisomerase, domain 3"/>
    <property type="match status" value="1"/>
</dbReference>
<keyword evidence="10 12" id="KW-0238">DNA-binding</keyword>
<evidence type="ECO:0000256" key="12">
    <source>
        <dbReference type="PROSITE-ProRule" id="PRU01384"/>
    </source>
</evidence>
<dbReference type="InterPro" id="IPR013759">
    <property type="entry name" value="Topo_IIA_B_C"/>
</dbReference>
<evidence type="ECO:0000313" key="16">
    <source>
        <dbReference type="EMBL" id="CAK0768422.1"/>
    </source>
</evidence>
<dbReference type="InterPro" id="IPR013760">
    <property type="entry name" value="Topo_IIA-like_dom_sf"/>
</dbReference>
<dbReference type="InterPro" id="IPR050634">
    <property type="entry name" value="DNA_Topoisomerase_II"/>
</dbReference>
<dbReference type="SUPFAM" id="SSF55874">
    <property type="entry name" value="ATPase domain of HSP90 chaperone/DNA topoisomerase II/histidine kinase"/>
    <property type="match status" value="1"/>
</dbReference>
<dbReference type="Gene3D" id="3.30.1360.40">
    <property type="match status" value="1"/>
</dbReference>
<dbReference type="PROSITE" id="PS50880">
    <property type="entry name" value="TOPRIM"/>
    <property type="match status" value="1"/>
</dbReference>
<evidence type="ECO:0000256" key="11">
    <source>
        <dbReference type="ARBA" id="ARBA00023235"/>
    </source>
</evidence>
<keyword evidence="9 12" id="KW-0799">Topoisomerase</keyword>
<dbReference type="Proteomes" id="UP001314263">
    <property type="component" value="Unassembled WGS sequence"/>
</dbReference>
<dbReference type="InterPro" id="IPR018522">
    <property type="entry name" value="TopoIIA_CS"/>
</dbReference>
<reference evidence="16 17" key="1">
    <citation type="submission" date="2023-10" db="EMBL/GenBank/DDBJ databases">
        <authorList>
            <person name="Maclean D."/>
            <person name="Macfadyen A."/>
        </authorList>
    </citation>
    <scope>NUCLEOTIDE SEQUENCE [LARGE SCALE GENOMIC DNA]</scope>
</reference>
<dbReference type="GO" id="GO:0005524">
    <property type="term" value="F:ATP binding"/>
    <property type="evidence" value="ECO:0007669"/>
    <property type="project" value="UniProtKB-UniRule"/>
</dbReference>
<keyword evidence="11 12" id="KW-0413">Isomerase</keyword>
<dbReference type="SMART" id="SM00434">
    <property type="entry name" value="TOP4c"/>
    <property type="match status" value="1"/>
</dbReference>
<dbReference type="Gene3D" id="3.30.565.10">
    <property type="entry name" value="Histidine kinase-like ATPase, C-terminal domain"/>
    <property type="match status" value="1"/>
</dbReference>
<evidence type="ECO:0000256" key="13">
    <source>
        <dbReference type="RuleBase" id="RU362094"/>
    </source>
</evidence>
<evidence type="ECO:0000256" key="1">
    <source>
        <dbReference type="ARBA" id="ARBA00000185"/>
    </source>
</evidence>
<dbReference type="FunFam" id="3.30.1490.30:FF:000001">
    <property type="entry name" value="DNA topoisomerase 2"/>
    <property type="match status" value="1"/>
</dbReference>
<keyword evidence="8" id="KW-0460">Magnesium</keyword>
<dbReference type="PANTHER" id="PTHR10169">
    <property type="entry name" value="DNA TOPOISOMERASE/GYRASE"/>
    <property type="match status" value="1"/>
</dbReference>
<dbReference type="GO" id="GO:0006265">
    <property type="term" value="P:DNA topological change"/>
    <property type="evidence" value="ECO:0007669"/>
    <property type="project" value="UniProtKB-UniRule"/>
</dbReference>
<dbReference type="Gene3D" id="3.30.230.10">
    <property type="match status" value="1"/>
</dbReference>
<dbReference type="GO" id="GO:0000819">
    <property type="term" value="P:sister chromatid segregation"/>
    <property type="evidence" value="ECO:0007669"/>
    <property type="project" value="TreeGrafter"/>
</dbReference>
<sequence>MEKTVEERYRKLTQKQHILQLSDTYIGSVEASTDERYVLNEDGSGFTLKEVSWVPGLYKCLDELIVNARDARVRDSTLRHIKIDIDRQSGEISVYNDGNGIECVQHEEHAVYVPELLFGHLLSSTNFDQNERRVTGGKNGYGAKLTNIFSKSFRIETVDAQRKKKYSQLFENNMDVVHPPKITSCSTKPWTRITFTPDFARFGLTCLTDDMYAVMERRAYDLAACTPPEVTVHLNGSLIKVRQFDKYMGMWDLGDSPRVYERVNDRWEVGVCCSPTGKFNQISFVNGIVTTGGGKHVDYVINQITKKLVDLIATKKKKQVRPSYLKDNLWVFINCVVEDAAYSSQSKENLTTPVAKFGSRCELSDKFIEKLARAGVVDRALEMLKGQDTKELAKTDGRKRGALRGYPKLEDAINAGTSKSGQCTLILCEGDSAKTFALSGLGVVGRDNYGIFPLKGKPLNVREATSLQLKDNAEINAIKAILGLQHGKEYRDTSELRYGRILILTDADLDGSHIKGLLLNMIEFWWPSLLSLADSFIKSMLTPVVKVRRGKEVISFYTLPEYRAWEHETRDSRQWSTKYLKGLGTSTAAEAREYFKDIANAQVSYTAPDAEACTRSIQLAFDKRLATERKAWLMRYDPNAVIEQAQKAIDIPMFIERELVHFSNADNIRSIPNVCDGFKPSQRKILWGVIKRNLKPSEELKVAALAAAVSEASAYHHGEQSLISTMVAMAQCFTGTSNINLLVPEGQFGSRLQGGKDAASPRYIFTRPSPITPTLFKSEDSPLLIPQDDDGQPIEPRYYLPVLPMVLVNGACGIGTGFSTSVPQYNPEDIARNLERLMDGEEPLPMVPWYRGFSGCIEQGQGTNFVTRGRYSKVSEDTLEITELPVGRWTNDFKEFLEGLLPESGTAPKKSKRLVIAGYENHSSEVKVCFRVTFPRGSLDAAMADEQFESEMHLTTTLTTTNMHLYTEQQQIKKFSNTTEILRHYYALRMDLYTARKAWLVKRLRRDLAISSNKIRFLDGIMDDSIVVFRKSREDVVEMLRVQGFDRFCASPDLASEVPDRDGDFGYLTSMHIASFTTERIEALKREATERQMQLERVLTTPEKQMWRDDIREVLAQRADIDRELLDGHAAVPTPGTATKKKAQLRRKAVVV</sequence>
<dbReference type="InterPro" id="IPR002205">
    <property type="entry name" value="Topo_IIA_dom_A"/>
</dbReference>
<dbReference type="InterPro" id="IPR020568">
    <property type="entry name" value="Ribosomal_Su5_D2-typ_SF"/>
</dbReference>
<evidence type="ECO:0000256" key="5">
    <source>
        <dbReference type="ARBA" id="ARBA00022723"/>
    </source>
</evidence>
<dbReference type="GO" id="GO:0046872">
    <property type="term" value="F:metal ion binding"/>
    <property type="evidence" value="ECO:0007669"/>
    <property type="project" value="UniProtKB-KW"/>
</dbReference>
<dbReference type="AlphaFoldDB" id="A0AAV1I3E0"/>
<keyword evidence="6 13" id="KW-0547">Nucleotide-binding</keyword>
<keyword evidence="7 13" id="KW-0067">ATP-binding</keyword>
<dbReference type="InterPro" id="IPR013757">
    <property type="entry name" value="Topo_IIA_A_a_sf"/>
</dbReference>
<evidence type="ECO:0000313" key="17">
    <source>
        <dbReference type="Proteomes" id="UP001314263"/>
    </source>
</evidence>
<evidence type="ECO:0000259" key="14">
    <source>
        <dbReference type="PROSITE" id="PS50880"/>
    </source>
</evidence>
<comment type="subunit">
    <text evidence="13">Homodimer.</text>
</comment>
<comment type="cofactor">
    <cofactor evidence="3">
        <name>Mg(2+)</name>
        <dbReference type="ChEBI" id="CHEBI:18420"/>
    </cofactor>
</comment>
<evidence type="ECO:0000256" key="10">
    <source>
        <dbReference type="ARBA" id="ARBA00023125"/>
    </source>
</evidence>
<protein>
    <recommendedName>
        <fullName evidence="13">DNA topoisomerase 2</fullName>
        <ecNumber evidence="13">5.6.2.2</ecNumber>
    </recommendedName>
</protein>
<feature type="active site" description="O-(5'-phospho-DNA)-tyrosine intermediate" evidence="12">
    <location>
        <position position="763"/>
    </location>
</feature>
<evidence type="ECO:0000256" key="6">
    <source>
        <dbReference type="ARBA" id="ARBA00022741"/>
    </source>
</evidence>
<accession>A0AAV1I3E0</accession>
<evidence type="ECO:0000259" key="15">
    <source>
        <dbReference type="PROSITE" id="PS52040"/>
    </source>
</evidence>
<dbReference type="FunFam" id="3.90.199.10:FF:000002">
    <property type="entry name" value="DNA topoisomerase 2"/>
    <property type="match status" value="1"/>
</dbReference>
<evidence type="ECO:0000256" key="7">
    <source>
        <dbReference type="ARBA" id="ARBA00022840"/>
    </source>
</evidence>
<comment type="caution">
    <text evidence="16">The sequence shown here is derived from an EMBL/GenBank/DDBJ whole genome shotgun (WGS) entry which is preliminary data.</text>
</comment>
<comment type="function">
    <text evidence="13">Control of topological states of DNA by transient breakage and subsequent rejoining of DNA strands. Topoisomerase II makes double-strand breaks.</text>
</comment>
<organism evidence="16 17">
    <name type="scientific">Coccomyxa viridis</name>
    <dbReference type="NCBI Taxonomy" id="1274662"/>
    <lineage>
        <taxon>Eukaryota</taxon>
        <taxon>Viridiplantae</taxon>
        <taxon>Chlorophyta</taxon>
        <taxon>core chlorophytes</taxon>
        <taxon>Trebouxiophyceae</taxon>
        <taxon>Trebouxiophyceae incertae sedis</taxon>
        <taxon>Coccomyxaceae</taxon>
        <taxon>Coccomyxa</taxon>
    </lineage>
</organism>
<comment type="catalytic activity">
    <reaction evidence="1 12 13">
        <text>ATP-dependent breakage, passage and rejoining of double-stranded DNA.</text>
        <dbReference type="EC" id="5.6.2.2"/>
    </reaction>
</comment>
<dbReference type="GO" id="GO:0000712">
    <property type="term" value="P:resolution of meiotic recombination intermediates"/>
    <property type="evidence" value="ECO:0007669"/>
    <property type="project" value="TreeGrafter"/>
</dbReference>
<dbReference type="PROSITE" id="PS52040">
    <property type="entry name" value="TOPO_IIA"/>
    <property type="match status" value="1"/>
</dbReference>
<keyword evidence="17" id="KW-1185">Reference proteome</keyword>
<dbReference type="Pfam" id="PF16898">
    <property type="entry name" value="TOPRIM_C"/>
    <property type="match status" value="1"/>
</dbReference>
<dbReference type="InterPro" id="IPR014721">
    <property type="entry name" value="Ribsml_uS5_D2-typ_fold_subgr"/>
</dbReference>
<evidence type="ECO:0000256" key="2">
    <source>
        <dbReference type="ARBA" id="ARBA00001913"/>
    </source>
</evidence>
<dbReference type="PROSITE" id="PS00177">
    <property type="entry name" value="TOPOISOMERASE_II"/>
    <property type="match status" value="1"/>
</dbReference>
<dbReference type="Pfam" id="PF00204">
    <property type="entry name" value="DNA_gyraseB"/>
    <property type="match status" value="1"/>
</dbReference>
<dbReference type="CDD" id="cd03481">
    <property type="entry name" value="TopoIIA_Trans_ScTopoIIA"/>
    <property type="match status" value="1"/>
</dbReference>
<dbReference type="FunFam" id="3.40.50.670:FF:000001">
    <property type="entry name" value="DNA topoisomerase 2"/>
    <property type="match status" value="1"/>
</dbReference>
<dbReference type="Gene3D" id="3.30.1490.30">
    <property type="match status" value="1"/>
</dbReference>
<feature type="domain" description="Toprim" evidence="14">
    <location>
        <begin position="423"/>
        <end position="537"/>
    </location>
</feature>
<dbReference type="PRINTS" id="PR00418">
    <property type="entry name" value="TPI2FAMILY"/>
</dbReference>
<evidence type="ECO:0000256" key="3">
    <source>
        <dbReference type="ARBA" id="ARBA00001946"/>
    </source>
</evidence>
<dbReference type="Gene3D" id="3.40.50.670">
    <property type="match status" value="1"/>
</dbReference>
<dbReference type="GO" id="GO:0005634">
    <property type="term" value="C:nucleus"/>
    <property type="evidence" value="ECO:0007669"/>
    <property type="project" value="TreeGrafter"/>
</dbReference>
<dbReference type="SUPFAM" id="SSF56719">
    <property type="entry name" value="Type II DNA topoisomerase"/>
    <property type="match status" value="1"/>
</dbReference>
<dbReference type="InterPro" id="IPR001154">
    <property type="entry name" value="TopoII_euk"/>
</dbReference>
<dbReference type="PANTHER" id="PTHR10169:SF38">
    <property type="entry name" value="DNA TOPOISOMERASE 2"/>
    <property type="match status" value="1"/>
</dbReference>
<evidence type="ECO:0000256" key="4">
    <source>
        <dbReference type="ARBA" id="ARBA00011080"/>
    </source>
</evidence>
<dbReference type="InterPro" id="IPR031660">
    <property type="entry name" value="TOPRIM_C"/>
</dbReference>
<dbReference type="GO" id="GO:0003677">
    <property type="term" value="F:DNA binding"/>
    <property type="evidence" value="ECO:0007669"/>
    <property type="project" value="UniProtKB-UniRule"/>
</dbReference>
<dbReference type="InterPro" id="IPR013506">
    <property type="entry name" value="Topo_IIA_bsu_dom2"/>
</dbReference>
<evidence type="ECO:0000256" key="9">
    <source>
        <dbReference type="ARBA" id="ARBA00023029"/>
    </source>
</evidence>
<keyword evidence="5" id="KW-0479">Metal-binding</keyword>
<dbReference type="Pfam" id="PF01751">
    <property type="entry name" value="Toprim"/>
    <property type="match status" value="1"/>
</dbReference>
<dbReference type="InterPro" id="IPR001241">
    <property type="entry name" value="Topo_IIA"/>
</dbReference>
<dbReference type="SMART" id="SM00433">
    <property type="entry name" value="TOP2c"/>
    <property type="match status" value="1"/>
</dbReference>
<dbReference type="Pfam" id="PF00521">
    <property type="entry name" value="DNA_topoisoIV"/>
    <property type="match status" value="1"/>
</dbReference>
<dbReference type="EMBL" id="CAUYUE010000004">
    <property type="protein sequence ID" value="CAK0768422.1"/>
    <property type="molecule type" value="Genomic_DNA"/>
</dbReference>
<comment type="cofactor">
    <cofactor evidence="2">
        <name>Ca(2+)</name>
        <dbReference type="ChEBI" id="CHEBI:29108"/>
    </cofactor>
</comment>
<dbReference type="InterPro" id="IPR036890">
    <property type="entry name" value="HATPase_C_sf"/>
</dbReference>
<dbReference type="GO" id="GO:0003918">
    <property type="term" value="F:DNA topoisomerase type II (double strand cut, ATP-hydrolyzing) activity"/>
    <property type="evidence" value="ECO:0007669"/>
    <property type="project" value="UniProtKB-UniRule"/>
</dbReference>
<dbReference type="InterPro" id="IPR013758">
    <property type="entry name" value="Topo_IIA_A/C_ab"/>
</dbReference>
<gene>
    <name evidence="16" type="ORF">CVIRNUC_003563</name>
</gene>
<dbReference type="InterPro" id="IPR006171">
    <property type="entry name" value="TOPRIM_dom"/>
</dbReference>
<name>A0AAV1I3E0_9CHLO</name>
<comment type="similarity">
    <text evidence="4 13">Belongs to the type II topoisomerase family.</text>
</comment>